<accession>A0ABD6CBY0</accession>
<dbReference type="EMBL" id="JBHUDJ010000003">
    <property type="protein sequence ID" value="MFD1587339.1"/>
    <property type="molecule type" value="Genomic_DNA"/>
</dbReference>
<feature type="transmembrane region" description="Helical" evidence="1">
    <location>
        <begin position="89"/>
        <end position="107"/>
    </location>
</feature>
<keyword evidence="1" id="KW-0812">Transmembrane</keyword>
<keyword evidence="1" id="KW-0472">Membrane</keyword>
<feature type="transmembrane region" description="Helical" evidence="1">
    <location>
        <begin position="113"/>
        <end position="131"/>
    </location>
</feature>
<feature type="transmembrane region" description="Helical" evidence="1">
    <location>
        <begin position="48"/>
        <end position="68"/>
    </location>
</feature>
<evidence type="ECO:0000313" key="3">
    <source>
        <dbReference type="EMBL" id="MFD1587339.1"/>
    </source>
</evidence>
<proteinExistence type="predicted"/>
<dbReference type="InterPro" id="IPR012867">
    <property type="entry name" value="DUF1648"/>
</dbReference>
<dbReference type="InterPro" id="IPR025962">
    <property type="entry name" value="SdpI/YhfL"/>
</dbReference>
<dbReference type="AlphaFoldDB" id="A0ABD6CBY0"/>
<dbReference type="PIRSF" id="PIRSF038959">
    <property type="entry name" value="SdpI"/>
    <property type="match status" value="1"/>
</dbReference>
<sequence>MRTKRAVALCGAFVAAMFGASVLVGPRLPETMVTHWNAVDQPDGAMPKFWGQFFVPLLALGVVALVLLSPRIDPKRENIEAFRPLYNEFVVLLTAFLAGVHGVVLAVNLGYDVPISSVVFAGVGLVVFYTGRVLANAEQNWVVGIRTPWTLSDEQVWERTHDVGAALFKLSGVLAFLGAFSPRYGAALAVGPVLLSSLALVAYSYYLYEERDGTDGPTA</sequence>
<organism evidence="3 4">
    <name type="scientific">Halorientalis brevis</name>
    <dbReference type="NCBI Taxonomy" id="1126241"/>
    <lineage>
        <taxon>Archaea</taxon>
        <taxon>Methanobacteriati</taxon>
        <taxon>Methanobacteriota</taxon>
        <taxon>Stenosarchaea group</taxon>
        <taxon>Halobacteria</taxon>
        <taxon>Halobacteriales</taxon>
        <taxon>Haloarculaceae</taxon>
        <taxon>Halorientalis</taxon>
    </lineage>
</organism>
<comment type="caution">
    <text evidence="3">The sequence shown here is derived from an EMBL/GenBank/DDBJ whole genome shotgun (WGS) entry which is preliminary data.</text>
</comment>
<dbReference type="Pfam" id="PF13630">
    <property type="entry name" value="SdpI"/>
    <property type="match status" value="1"/>
</dbReference>
<evidence type="ECO:0000256" key="1">
    <source>
        <dbReference type="SAM" id="Phobius"/>
    </source>
</evidence>
<dbReference type="InterPro" id="IPR026272">
    <property type="entry name" value="SdpI"/>
</dbReference>
<dbReference type="PANTHER" id="PTHR37810">
    <property type="entry name" value="IMMUNITY PROTEIN SDPI"/>
    <property type="match status" value="1"/>
</dbReference>
<dbReference type="PANTHER" id="PTHR37810:SF5">
    <property type="entry name" value="IMMUNITY PROTEIN SDPI"/>
    <property type="match status" value="1"/>
</dbReference>
<keyword evidence="4" id="KW-1185">Reference proteome</keyword>
<dbReference type="RefSeq" id="WP_247373874.1">
    <property type="nucleotide sequence ID" value="NZ_JALLGV010000001.1"/>
</dbReference>
<dbReference type="Proteomes" id="UP001597119">
    <property type="component" value="Unassembled WGS sequence"/>
</dbReference>
<feature type="domain" description="DUF1648" evidence="2">
    <location>
        <begin position="13"/>
        <end position="59"/>
    </location>
</feature>
<keyword evidence="1" id="KW-1133">Transmembrane helix</keyword>
<feature type="transmembrane region" description="Helical" evidence="1">
    <location>
        <begin position="163"/>
        <end position="180"/>
    </location>
</feature>
<feature type="transmembrane region" description="Helical" evidence="1">
    <location>
        <begin position="186"/>
        <end position="208"/>
    </location>
</feature>
<gene>
    <name evidence="3" type="ORF">ACFR9U_10110</name>
</gene>
<protein>
    <submittedName>
        <fullName evidence="3">SdpI family protein</fullName>
    </submittedName>
</protein>
<evidence type="ECO:0000259" key="2">
    <source>
        <dbReference type="Pfam" id="PF07853"/>
    </source>
</evidence>
<evidence type="ECO:0000313" key="4">
    <source>
        <dbReference type="Proteomes" id="UP001597119"/>
    </source>
</evidence>
<dbReference type="Pfam" id="PF07853">
    <property type="entry name" value="DUF1648"/>
    <property type="match status" value="1"/>
</dbReference>
<reference evidence="3 4" key="1">
    <citation type="journal article" date="2019" name="Int. J. Syst. Evol. Microbiol.">
        <title>The Global Catalogue of Microorganisms (GCM) 10K type strain sequencing project: providing services to taxonomists for standard genome sequencing and annotation.</title>
        <authorList>
            <consortium name="The Broad Institute Genomics Platform"/>
            <consortium name="The Broad Institute Genome Sequencing Center for Infectious Disease"/>
            <person name="Wu L."/>
            <person name="Ma J."/>
        </authorList>
    </citation>
    <scope>NUCLEOTIDE SEQUENCE [LARGE SCALE GENOMIC DNA]</scope>
    <source>
        <strain evidence="3 4">CGMCC 1.12125</strain>
    </source>
</reference>
<name>A0ABD6CBY0_9EURY</name>